<organism evidence="4 5">
    <name type="scientific">Trematosphaeria pertusa</name>
    <dbReference type="NCBI Taxonomy" id="390896"/>
    <lineage>
        <taxon>Eukaryota</taxon>
        <taxon>Fungi</taxon>
        <taxon>Dikarya</taxon>
        <taxon>Ascomycota</taxon>
        <taxon>Pezizomycotina</taxon>
        <taxon>Dothideomycetes</taxon>
        <taxon>Pleosporomycetidae</taxon>
        <taxon>Pleosporales</taxon>
        <taxon>Massarineae</taxon>
        <taxon>Trematosphaeriaceae</taxon>
        <taxon>Trematosphaeria</taxon>
    </lineage>
</organism>
<evidence type="ECO:0000256" key="1">
    <source>
        <dbReference type="PROSITE-ProRule" id="PRU00175"/>
    </source>
</evidence>
<accession>A0A6A6IA77</accession>
<dbReference type="InterPro" id="IPR001841">
    <property type="entry name" value="Znf_RING"/>
</dbReference>
<dbReference type="InterPro" id="IPR013083">
    <property type="entry name" value="Znf_RING/FYVE/PHD"/>
</dbReference>
<feature type="domain" description="RING-type" evidence="3">
    <location>
        <begin position="332"/>
        <end position="381"/>
    </location>
</feature>
<dbReference type="AlphaFoldDB" id="A0A6A6IA77"/>
<evidence type="ECO:0000313" key="4">
    <source>
        <dbReference type="EMBL" id="KAF2247484.1"/>
    </source>
</evidence>
<protein>
    <recommendedName>
        <fullName evidence="3">RING-type domain-containing protein</fullName>
    </recommendedName>
</protein>
<evidence type="ECO:0000256" key="2">
    <source>
        <dbReference type="SAM" id="MobiDB-lite"/>
    </source>
</evidence>
<dbReference type="InterPro" id="IPR039903">
    <property type="entry name" value="Zswim2"/>
</dbReference>
<feature type="compositionally biased region" description="Low complexity" evidence="2">
    <location>
        <begin position="269"/>
        <end position="316"/>
    </location>
</feature>
<evidence type="ECO:0000259" key="3">
    <source>
        <dbReference type="PROSITE" id="PS50089"/>
    </source>
</evidence>
<keyword evidence="1" id="KW-0863">Zinc-finger</keyword>
<feature type="region of interest" description="Disordered" evidence="2">
    <location>
        <begin position="260"/>
        <end position="316"/>
    </location>
</feature>
<dbReference type="PANTHER" id="PTHR21540:SF0">
    <property type="entry name" value="PHD FAMILY PROTEIN"/>
    <property type="match status" value="1"/>
</dbReference>
<dbReference type="EMBL" id="ML987197">
    <property type="protein sequence ID" value="KAF2247484.1"/>
    <property type="molecule type" value="Genomic_DNA"/>
</dbReference>
<dbReference type="PANTHER" id="PTHR21540">
    <property type="entry name" value="RING FINGER AND SWIM DOMAIN-CONTAINING PROTEIN 2"/>
    <property type="match status" value="1"/>
</dbReference>
<proteinExistence type="predicted"/>
<feature type="compositionally biased region" description="Low complexity" evidence="2">
    <location>
        <begin position="216"/>
        <end position="231"/>
    </location>
</feature>
<reference evidence="4" key="1">
    <citation type="journal article" date="2020" name="Stud. Mycol.">
        <title>101 Dothideomycetes genomes: a test case for predicting lifestyles and emergence of pathogens.</title>
        <authorList>
            <person name="Haridas S."/>
            <person name="Albert R."/>
            <person name="Binder M."/>
            <person name="Bloem J."/>
            <person name="Labutti K."/>
            <person name="Salamov A."/>
            <person name="Andreopoulos B."/>
            <person name="Baker S."/>
            <person name="Barry K."/>
            <person name="Bills G."/>
            <person name="Bluhm B."/>
            <person name="Cannon C."/>
            <person name="Castanera R."/>
            <person name="Culley D."/>
            <person name="Daum C."/>
            <person name="Ezra D."/>
            <person name="Gonzalez J."/>
            <person name="Henrissat B."/>
            <person name="Kuo A."/>
            <person name="Liang C."/>
            <person name="Lipzen A."/>
            <person name="Lutzoni F."/>
            <person name="Magnuson J."/>
            <person name="Mondo S."/>
            <person name="Nolan M."/>
            <person name="Ohm R."/>
            <person name="Pangilinan J."/>
            <person name="Park H.-J."/>
            <person name="Ramirez L."/>
            <person name="Alfaro M."/>
            <person name="Sun H."/>
            <person name="Tritt A."/>
            <person name="Yoshinaga Y."/>
            <person name="Zwiers L.-H."/>
            <person name="Turgeon B."/>
            <person name="Goodwin S."/>
            <person name="Spatafora J."/>
            <person name="Crous P."/>
            <person name="Grigoriev I."/>
        </authorList>
    </citation>
    <scope>NUCLEOTIDE SEQUENCE</scope>
    <source>
        <strain evidence="4">CBS 122368</strain>
    </source>
</reference>
<dbReference type="GeneID" id="54582661"/>
<dbReference type="GO" id="GO:0061630">
    <property type="term" value="F:ubiquitin protein ligase activity"/>
    <property type="evidence" value="ECO:0007669"/>
    <property type="project" value="InterPro"/>
</dbReference>
<name>A0A6A6IA77_9PLEO</name>
<dbReference type="RefSeq" id="XP_033682488.1">
    <property type="nucleotide sequence ID" value="XM_033829331.1"/>
</dbReference>
<evidence type="ECO:0000313" key="5">
    <source>
        <dbReference type="Proteomes" id="UP000800094"/>
    </source>
</evidence>
<dbReference type="SUPFAM" id="SSF57850">
    <property type="entry name" value="RING/U-box"/>
    <property type="match status" value="1"/>
</dbReference>
<sequence length="398" mass="45122">MYIYSQGEVKESTPHQQLTHTLVERRQQQIIQYYRLLPVTMTSYLSRSTTTSTDPLSSSTHRAPLWDPRATLQLEHDGRCVGYAPSKGRKCRNIIAGHNLSKANTILHDMARQQPDPEALRSKLWRLAQHHLCIRWHQNQARDMVEKWTDRMIEAYPHASVETRRRSSRGDTISRRDSQLERLESQLDRLLALVAERDSRRSRASVTPSVPSRQRPISSPTPTVSSSASLPDLSGRETFQDTISSMQETVRIAQRRLSVAENTHSPGQRSPSVSRVSTSDISSLHLSRTSTTRSSATAAVSSSPRSITNTTASSSRTCTRAHVRRRAIDDECPICRENFLVGEQLVWCKDSCGRTVHKGCFEQWRAECIADRRRTTCTICRAEWGPDCGCEDRRPARS</sequence>
<dbReference type="PROSITE" id="PS50089">
    <property type="entry name" value="ZF_RING_2"/>
    <property type="match status" value="1"/>
</dbReference>
<dbReference type="GO" id="GO:0008270">
    <property type="term" value="F:zinc ion binding"/>
    <property type="evidence" value="ECO:0007669"/>
    <property type="project" value="UniProtKB-KW"/>
</dbReference>
<gene>
    <name evidence="4" type="ORF">BU26DRAFT_520627</name>
</gene>
<keyword evidence="1" id="KW-0862">Zinc</keyword>
<keyword evidence="1" id="KW-0479">Metal-binding</keyword>
<dbReference type="Gene3D" id="3.30.40.10">
    <property type="entry name" value="Zinc/RING finger domain, C3HC4 (zinc finger)"/>
    <property type="match status" value="1"/>
</dbReference>
<dbReference type="Proteomes" id="UP000800094">
    <property type="component" value="Unassembled WGS sequence"/>
</dbReference>
<keyword evidence="5" id="KW-1185">Reference proteome</keyword>
<dbReference type="OrthoDB" id="8062037at2759"/>
<feature type="region of interest" description="Disordered" evidence="2">
    <location>
        <begin position="198"/>
        <end position="235"/>
    </location>
</feature>